<protein>
    <submittedName>
        <fullName evidence="1">Uncharacterized protein</fullName>
    </submittedName>
</protein>
<dbReference type="EMBL" id="JBHSWG010000001">
    <property type="protein sequence ID" value="MFC6761161.1"/>
    <property type="molecule type" value="Genomic_DNA"/>
</dbReference>
<comment type="caution">
    <text evidence="1">The sequence shown here is derived from an EMBL/GenBank/DDBJ whole genome shotgun (WGS) entry which is preliminary data.</text>
</comment>
<sequence length="77" mass="8253">MLDFESQEDSLLFVWDDSGDGAEEPQISVVRNPEDEGQLQIVMGSQVMATLRGNSLLEAADISLIPLSTAQGLGFLG</sequence>
<keyword evidence="2" id="KW-1185">Reference proteome</keyword>
<evidence type="ECO:0000313" key="1">
    <source>
        <dbReference type="EMBL" id="MFC6761161.1"/>
    </source>
</evidence>
<dbReference type="Proteomes" id="UP001596353">
    <property type="component" value="Unassembled WGS sequence"/>
</dbReference>
<reference evidence="2" key="1">
    <citation type="journal article" date="2019" name="Int. J. Syst. Evol. Microbiol.">
        <title>The Global Catalogue of Microorganisms (GCM) 10K type strain sequencing project: providing services to taxonomists for standard genome sequencing and annotation.</title>
        <authorList>
            <consortium name="The Broad Institute Genomics Platform"/>
            <consortium name="The Broad Institute Genome Sequencing Center for Infectious Disease"/>
            <person name="Wu L."/>
            <person name="Ma J."/>
        </authorList>
    </citation>
    <scope>NUCLEOTIDE SEQUENCE [LARGE SCALE GENOMIC DNA]</scope>
    <source>
        <strain evidence="2">CCUG 66188</strain>
    </source>
</reference>
<gene>
    <name evidence="1" type="ORF">ACFQFQ_19520</name>
</gene>
<evidence type="ECO:0000313" key="2">
    <source>
        <dbReference type="Proteomes" id="UP001596353"/>
    </source>
</evidence>
<proteinExistence type="predicted"/>
<organism evidence="1 2">
    <name type="scientific">Sulfitobacter porphyrae</name>
    <dbReference type="NCBI Taxonomy" id="1246864"/>
    <lineage>
        <taxon>Bacteria</taxon>
        <taxon>Pseudomonadati</taxon>
        <taxon>Pseudomonadota</taxon>
        <taxon>Alphaproteobacteria</taxon>
        <taxon>Rhodobacterales</taxon>
        <taxon>Roseobacteraceae</taxon>
        <taxon>Sulfitobacter</taxon>
    </lineage>
</organism>
<name>A0ABW2B7I1_9RHOB</name>
<accession>A0ABW2B7I1</accession>